<comment type="caution">
    <text evidence="3">The sequence shown here is derived from an EMBL/GenBank/DDBJ whole genome shotgun (WGS) entry which is preliminary data.</text>
</comment>
<dbReference type="PANTHER" id="PTHR30576">
    <property type="entry name" value="COLANIC BIOSYNTHESIS UDP-GLUCOSE LIPID CARRIER TRANSFERASE"/>
    <property type="match status" value="1"/>
</dbReference>
<evidence type="ECO:0000256" key="1">
    <source>
        <dbReference type="ARBA" id="ARBA00006464"/>
    </source>
</evidence>
<dbReference type="PANTHER" id="PTHR30576:SF21">
    <property type="entry name" value="UDP-GLUCOSE:UNDECAPRENYL-PHOSPHATE GLUCOSE-1-PHOSPHATE TRANSFERASE"/>
    <property type="match status" value="1"/>
</dbReference>
<evidence type="ECO:0000313" key="4">
    <source>
        <dbReference type="Proteomes" id="UP001501175"/>
    </source>
</evidence>
<dbReference type="InterPro" id="IPR003362">
    <property type="entry name" value="Bact_transf"/>
</dbReference>
<dbReference type="Proteomes" id="UP001501175">
    <property type="component" value="Unassembled WGS sequence"/>
</dbReference>
<sequence>MKHNPNAEFKQATKNDVRVTDFGSFLRRTNLDEMPQFLNVLYGEMSIVGPRPHAIQHDQEFWQTIPDFEQRYKVKPGITGVAQVRGLRGETSELLYMKHRVKLDIWYINRQSFKLDLNVCRWTLEKMLKGDNKAW</sequence>
<gene>
    <name evidence="3" type="ORF">GCM10023189_32140</name>
</gene>
<feature type="domain" description="Bacterial sugar transferase" evidence="2">
    <location>
        <begin position="6"/>
        <end position="129"/>
    </location>
</feature>
<comment type="similarity">
    <text evidence="1">Belongs to the bacterial sugar transferase family.</text>
</comment>
<accession>A0ABP8N2T6</accession>
<organism evidence="3 4">
    <name type="scientific">Nibrella saemangeumensis</name>
    <dbReference type="NCBI Taxonomy" id="1084526"/>
    <lineage>
        <taxon>Bacteria</taxon>
        <taxon>Pseudomonadati</taxon>
        <taxon>Bacteroidota</taxon>
        <taxon>Cytophagia</taxon>
        <taxon>Cytophagales</taxon>
        <taxon>Spirosomataceae</taxon>
        <taxon>Nibrella</taxon>
    </lineage>
</organism>
<keyword evidence="4" id="KW-1185">Reference proteome</keyword>
<proteinExistence type="inferred from homology"/>
<evidence type="ECO:0000313" key="3">
    <source>
        <dbReference type="EMBL" id="GAA4459025.1"/>
    </source>
</evidence>
<protein>
    <recommendedName>
        <fullName evidence="2">Bacterial sugar transferase domain-containing protein</fullName>
    </recommendedName>
</protein>
<name>A0ABP8N2T6_9BACT</name>
<dbReference type="Pfam" id="PF02397">
    <property type="entry name" value="Bac_transf"/>
    <property type="match status" value="1"/>
</dbReference>
<reference evidence="4" key="1">
    <citation type="journal article" date="2019" name="Int. J. Syst. Evol. Microbiol.">
        <title>The Global Catalogue of Microorganisms (GCM) 10K type strain sequencing project: providing services to taxonomists for standard genome sequencing and annotation.</title>
        <authorList>
            <consortium name="The Broad Institute Genomics Platform"/>
            <consortium name="The Broad Institute Genome Sequencing Center for Infectious Disease"/>
            <person name="Wu L."/>
            <person name="Ma J."/>
        </authorList>
    </citation>
    <scope>NUCLEOTIDE SEQUENCE [LARGE SCALE GENOMIC DNA]</scope>
    <source>
        <strain evidence="4">JCM 17927</strain>
    </source>
</reference>
<evidence type="ECO:0000259" key="2">
    <source>
        <dbReference type="Pfam" id="PF02397"/>
    </source>
</evidence>
<dbReference type="EMBL" id="BAABHD010000030">
    <property type="protein sequence ID" value="GAA4459025.1"/>
    <property type="molecule type" value="Genomic_DNA"/>
</dbReference>